<dbReference type="GeneID" id="8827351"/>
<evidence type="ECO:0000256" key="2">
    <source>
        <dbReference type="ARBA" id="ARBA00022448"/>
    </source>
</evidence>
<dbReference type="eggNOG" id="arCOG00751">
    <property type="taxonomic scope" value="Archaea"/>
</dbReference>
<dbReference type="SUPFAM" id="SSF161098">
    <property type="entry name" value="MetI-like"/>
    <property type="match status" value="1"/>
</dbReference>
<feature type="transmembrane region" description="Helical" evidence="7">
    <location>
        <begin position="209"/>
        <end position="228"/>
    </location>
</feature>
<reference evidence="8" key="1">
    <citation type="submission" date="2010-02" db="EMBL/GenBank/DDBJ databases">
        <title>Complete sequence of Aciduliprofundum boonei T469.</title>
        <authorList>
            <consortium name="US DOE Joint Genome Institute"/>
            <person name="Lucas S."/>
            <person name="Copeland A."/>
            <person name="Lapidus A."/>
            <person name="Cheng J.-F."/>
            <person name="Bruce D."/>
            <person name="Goodwin L."/>
            <person name="Pitluck S."/>
            <person name="Saunders E."/>
            <person name="Detter J.C."/>
            <person name="Han C."/>
            <person name="Tapia R."/>
            <person name="Land M."/>
            <person name="Hauser L."/>
            <person name="Kyrpides N."/>
            <person name="Mikhailova N."/>
            <person name="Flores G."/>
            <person name="Reysenbach A.-L."/>
            <person name="Woyke T."/>
        </authorList>
    </citation>
    <scope>NUCLEOTIDE SEQUENCE</scope>
    <source>
        <strain evidence="8">T469</strain>
    </source>
</reference>
<dbReference type="Proteomes" id="UP000001400">
    <property type="component" value="Chromosome"/>
</dbReference>
<feature type="transmembrane region" description="Helical" evidence="7">
    <location>
        <begin position="12"/>
        <end position="32"/>
    </location>
</feature>
<proteinExistence type="inferred from homology"/>
<dbReference type="PROSITE" id="PS50928">
    <property type="entry name" value="ABC_TM1"/>
    <property type="match status" value="1"/>
</dbReference>
<comment type="similarity">
    <text evidence="7">Belongs to the binding-protein-dependent transport system permease family.</text>
</comment>
<dbReference type="OrthoDB" id="44105at2157"/>
<dbReference type="AlphaFoldDB" id="B5IAD7"/>
<dbReference type="GO" id="GO:0005886">
    <property type="term" value="C:plasma membrane"/>
    <property type="evidence" value="ECO:0007669"/>
    <property type="project" value="UniProtKB-SubCell"/>
</dbReference>
<dbReference type="CDD" id="cd06261">
    <property type="entry name" value="TM_PBP2"/>
    <property type="match status" value="1"/>
</dbReference>
<keyword evidence="9" id="KW-1185">Reference proteome</keyword>
<evidence type="ECO:0000256" key="1">
    <source>
        <dbReference type="ARBA" id="ARBA00004651"/>
    </source>
</evidence>
<evidence type="ECO:0000256" key="5">
    <source>
        <dbReference type="ARBA" id="ARBA00022989"/>
    </source>
</evidence>
<gene>
    <name evidence="8" type="ordered locus">Aboo_0408</name>
</gene>
<feature type="transmembrane region" description="Helical" evidence="7">
    <location>
        <begin position="111"/>
        <end position="130"/>
    </location>
</feature>
<accession>B5IAD7</accession>
<dbReference type="KEGG" id="abi:Aboo_0408"/>
<keyword evidence="4 7" id="KW-0812">Transmembrane</keyword>
<dbReference type="Pfam" id="PF19300">
    <property type="entry name" value="BPD_transp_1_N"/>
    <property type="match status" value="1"/>
</dbReference>
<evidence type="ECO:0000256" key="7">
    <source>
        <dbReference type="RuleBase" id="RU363032"/>
    </source>
</evidence>
<protein>
    <submittedName>
        <fullName evidence="8">Binding-protein-dependent transport systems inner membrane component</fullName>
    </submittedName>
</protein>
<sequence length="340" mass="38086">MASRGIGRYIVIRALLIIPMIIILYTVVFFFLRILPGDPIMAVVGAKNIPPAELQHLRHLAGLDKPLWYQYFDYLGKVFVGNFGVTLASPSGKPVMDFIAQRFPATLELTIWGFAFSVLIGLVTGAIGAWKKGTKIDTAMRFYSILVYTLFIPWFGMMLQYFFGVYLHWLPTSGRIAPGMNIHTITGLYVLDSILTGNWPALVSSIKHLILPALTLGIVLSGAYTRLVRNNMVEVLSMDFIRSYFARGVKNRKVMWYALKNAFIPVITLMGLQFAILLGGAVLTETTFSWPGMGTFLLDRISYRDYTSIQGTVIFIAIFIGVISLIVDIVYALLDPRVKY</sequence>
<dbReference type="PANTHER" id="PTHR43163">
    <property type="entry name" value="DIPEPTIDE TRANSPORT SYSTEM PERMEASE PROTEIN DPPB-RELATED"/>
    <property type="match status" value="1"/>
</dbReference>
<keyword evidence="2 7" id="KW-0813">Transport</keyword>
<dbReference type="HOGENOM" id="CLU_036879_0_1_2"/>
<dbReference type="RefSeq" id="WP_008082312.1">
    <property type="nucleotide sequence ID" value="NC_013926.1"/>
</dbReference>
<feature type="transmembrane region" description="Helical" evidence="7">
    <location>
        <begin position="142"/>
        <end position="163"/>
    </location>
</feature>
<comment type="subcellular location">
    <subcellularLocation>
        <location evidence="1 7">Cell membrane</location>
        <topology evidence="1 7">Multi-pass membrane protein</topology>
    </subcellularLocation>
</comment>
<dbReference type="GO" id="GO:0055085">
    <property type="term" value="P:transmembrane transport"/>
    <property type="evidence" value="ECO:0007669"/>
    <property type="project" value="InterPro"/>
</dbReference>
<dbReference type="EMBL" id="CP001941">
    <property type="protein sequence ID" value="ADD08219.1"/>
    <property type="molecule type" value="Genomic_DNA"/>
</dbReference>
<evidence type="ECO:0000256" key="4">
    <source>
        <dbReference type="ARBA" id="ARBA00022692"/>
    </source>
</evidence>
<feature type="transmembrane region" description="Helical" evidence="7">
    <location>
        <begin position="262"/>
        <end position="283"/>
    </location>
</feature>
<evidence type="ECO:0000256" key="6">
    <source>
        <dbReference type="ARBA" id="ARBA00023136"/>
    </source>
</evidence>
<name>B5IAD7_ACIB4</name>
<evidence type="ECO:0000313" key="9">
    <source>
        <dbReference type="Proteomes" id="UP000001400"/>
    </source>
</evidence>
<dbReference type="InterPro" id="IPR000515">
    <property type="entry name" value="MetI-like"/>
</dbReference>
<evidence type="ECO:0000256" key="3">
    <source>
        <dbReference type="ARBA" id="ARBA00022475"/>
    </source>
</evidence>
<dbReference type="Gene3D" id="1.10.3720.10">
    <property type="entry name" value="MetI-like"/>
    <property type="match status" value="1"/>
</dbReference>
<feature type="transmembrane region" description="Helical" evidence="7">
    <location>
        <begin position="313"/>
        <end position="334"/>
    </location>
</feature>
<organism evidence="8 9">
    <name type="scientific">Aciduliprofundum boonei (strain DSM 19572 / T469)</name>
    <dbReference type="NCBI Taxonomy" id="439481"/>
    <lineage>
        <taxon>Archaea</taxon>
        <taxon>Methanobacteriati</taxon>
        <taxon>Thermoplasmatota</taxon>
        <taxon>DHVE2 group</taxon>
        <taxon>Candidatus Aciduliprofundum</taxon>
    </lineage>
</organism>
<dbReference type="InterPro" id="IPR035906">
    <property type="entry name" value="MetI-like_sf"/>
</dbReference>
<dbReference type="STRING" id="439481.Aboo_0408"/>
<keyword evidence="5 7" id="KW-1133">Transmembrane helix</keyword>
<keyword evidence="3" id="KW-1003">Cell membrane</keyword>
<keyword evidence="6 7" id="KW-0472">Membrane</keyword>
<dbReference type="InterPro" id="IPR045621">
    <property type="entry name" value="BPD_transp_1_N"/>
</dbReference>
<dbReference type="PANTHER" id="PTHR43163:SF6">
    <property type="entry name" value="DIPEPTIDE TRANSPORT SYSTEM PERMEASE PROTEIN DPPB-RELATED"/>
    <property type="match status" value="1"/>
</dbReference>
<evidence type="ECO:0000313" key="8">
    <source>
        <dbReference type="EMBL" id="ADD08219.1"/>
    </source>
</evidence>
<dbReference type="Pfam" id="PF00528">
    <property type="entry name" value="BPD_transp_1"/>
    <property type="match status" value="1"/>
</dbReference>